<dbReference type="PROSITE" id="PS00061">
    <property type="entry name" value="ADH_SHORT"/>
    <property type="match status" value="1"/>
</dbReference>
<dbReference type="PRINTS" id="PR00080">
    <property type="entry name" value="SDRFAMILY"/>
</dbReference>
<dbReference type="PRINTS" id="PR00081">
    <property type="entry name" value="GDHRDH"/>
</dbReference>
<dbReference type="Pfam" id="PF00106">
    <property type="entry name" value="adh_short"/>
    <property type="match status" value="1"/>
</dbReference>
<proteinExistence type="inferred from homology"/>
<dbReference type="InterPro" id="IPR002347">
    <property type="entry name" value="SDR_fam"/>
</dbReference>
<evidence type="ECO:0000313" key="4">
    <source>
        <dbReference type="EMBL" id="GGA81366.1"/>
    </source>
</evidence>
<keyword evidence="5" id="KW-1185">Reference proteome</keyword>
<name>A0A8J2U674_9BACT</name>
<dbReference type="GO" id="GO:0016491">
    <property type="term" value="F:oxidoreductase activity"/>
    <property type="evidence" value="ECO:0007669"/>
    <property type="project" value="UniProtKB-KW"/>
</dbReference>
<organism evidence="4 5">
    <name type="scientific">Puia dinghuensis</name>
    <dbReference type="NCBI Taxonomy" id="1792502"/>
    <lineage>
        <taxon>Bacteria</taxon>
        <taxon>Pseudomonadati</taxon>
        <taxon>Bacteroidota</taxon>
        <taxon>Chitinophagia</taxon>
        <taxon>Chitinophagales</taxon>
        <taxon>Chitinophagaceae</taxon>
        <taxon>Puia</taxon>
    </lineage>
</organism>
<comment type="caution">
    <text evidence="4">The sequence shown here is derived from an EMBL/GenBank/DDBJ whole genome shotgun (WGS) entry which is preliminary data.</text>
</comment>
<comment type="similarity">
    <text evidence="1 3">Belongs to the short-chain dehydrogenases/reductases (SDR) family.</text>
</comment>
<evidence type="ECO:0000256" key="1">
    <source>
        <dbReference type="ARBA" id="ARBA00006484"/>
    </source>
</evidence>
<dbReference type="PANTHER" id="PTHR44196">
    <property type="entry name" value="DEHYDROGENASE/REDUCTASE SDR FAMILY MEMBER 7B"/>
    <property type="match status" value="1"/>
</dbReference>
<accession>A0A8J2U674</accession>
<dbReference type="NCBIfam" id="NF004825">
    <property type="entry name" value="PRK06181.1"/>
    <property type="match status" value="1"/>
</dbReference>
<dbReference type="RefSeq" id="WP_188927384.1">
    <property type="nucleotide sequence ID" value="NZ_BMJC01000001.1"/>
</dbReference>
<dbReference type="InterPro" id="IPR020904">
    <property type="entry name" value="Sc_DH/Rdtase_CS"/>
</dbReference>
<dbReference type="PANTHER" id="PTHR44196:SF1">
    <property type="entry name" value="DEHYDROGENASE_REDUCTASE SDR FAMILY MEMBER 7B"/>
    <property type="match status" value="1"/>
</dbReference>
<dbReference type="GO" id="GO:0016020">
    <property type="term" value="C:membrane"/>
    <property type="evidence" value="ECO:0007669"/>
    <property type="project" value="TreeGrafter"/>
</dbReference>
<dbReference type="Proteomes" id="UP000607559">
    <property type="component" value="Unassembled WGS sequence"/>
</dbReference>
<dbReference type="SUPFAM" id="SSF51735">
    <property type="entry name" value="NAD(P)-binding Rossmann-fold domains"/>
    <property type="match status" value="1"/>
</dbReference>
<keyword evidence="2" id="KW-0560">Oxidoreductase</keyword>
<evidence type="ECO:0000256" key="3">
    <source>
        <dbReference type="RuleBase" id="RU000363"/>
    </source>
</evidence>
<evidence type="ECO:0000313" key="5">
    <source>
        <dbReference type="Proteomes" id="UP000607559"/>
    </source>
</evidence>
<reference evidence="4" key="2">
    <citation type="submission" date="2020-09" db="EMBL/GenBank/DDBJ databases">
        <authorList>
            <person name="Sun Q."/>
            <person name="Zhou Y."/>
        </authorList>
    </citation>
    <scope>NUCLEOTIDE SEQUENCE</scope>
    <source>
        <strain evidence="4">CGMCC 1.15448</strain>
    </source>
</reference>
<dbReference type="AlphaFoldDB" id="A0A8J2U674"/>
<dbReference type="Gene3D" id="3.40.50.720">
    <property type="entry name" value="NAD(P)-binding Rossmann-like Domain"/>
    <property type="match status" value="1"/>
</dbReference>
<gene>
    <name evidence="4" type="ORF">GCM10011511_00380</name>
</gene>
<reference evidence="4" key="1">
    <citation type="journal article" date="2014" name="Int. J. Syst. Evol. Microbiol.">
        <title>Complete genome sequence of Corynebacterium casei LMG S-19264T (=DSM 44701T), isolated from a smear-ripened cheese.</title>
        <authorList>
            <consortium name="US DOE Joint Genome Institute (JGI-PGF)"/>
            <person name="Walter F."/>
            <person name="Albersmeier A."/>
            <person name="Kalinowski J."/>
            <person name="Ruckert C."/>
        </authorList>
    </citation>
    <scope>NUCLEOTIDE SEQUENCE</scope>
    <source>
        <strain evidence="4">CGMCC 1.15448</strain>
    </source>
</reference>
<evidence type="ECO:0000256" key="2">
    <source>
        <dbReference type="ARBA" id="ARBA00023002"/>
    </source>
</evidence>
<dbReference type="EMBL" id="BMJC01000001">
    <property type="protein sequence ID" value="GGA81366.1"/>
    <property type="molecule type" value="Genomic_DNA"/>
</dbReference>
<dbReference type="InterPro" id="IPR036291">
    <property type="entry name" value="NAD(P)-bd_dom_sf"/>
</dbReference>
<protein>
    <submittedName>
        <fullName evidence="4">Short chain dehydrogenase</fullName>
    </submittedName>
</protein>
<sequence length="269" mass="29573">MSFFQDKVVVITGGSDGIGKALIESLIPLGAKVATCGRSHDKIYTLQMEYSRVGLHAVACDVSDEEECRRFIESTVDTFGGIDILINNAGISMRALFTDCDTKVTRKVMEINFLGAVYCTKYALPSILQNKGVIVGVSSTAGYRGLPGRSAYSASKFALQGWLESLRTEMLHSGVHVMWVCPGFTASNIRFAALDSHGDARGETVLNESSLMSAEDCARHILRAIQRRKRTLVLTFLGKVTVLINKMAPSLADRLTYKHYYNKKGEFVK</sequence>